<evidence type="ECO:0000313" key="5">
    <source>
        <dbReference type="Proteomes" id="UP000433366"/>
    </source>
</evidence>
<dbReference type="GO" id="GO:0016787">
    <property type="term" value="F:hydrolase activity"/>
    <property type="evidence" value="ECO:0007669"/>
    <property type="project" value="UniProtKB-KW"/>
</dbReference>
<dbReference type="Gene3D" id="3.20.20.140">
    <property type="entry name" value="Metal-dependent hydrolases"/>
    <property type="match status" value="1"/>
</dbReference>
<proteinExistence type="predicted"/>
<dbReference type="EMBL" id="WPVZ01000270">
    <property type="protein sequence ID" value="MVL44640.1"/>
    <property type="molecule type" value="Genomic_DNA"/>
</dbReference>
<protein>
    <submittedName>
        <fullName evidence="1">Amidohydrolase</fullName>
    </submittedName>
</protein>
<dbReference type="AlphaFoldDB" id="A0A6B0BX65"/>
<organism evidence="1 5">
    <name type="scientific">Staphylococcus aureus</name>
    <dbReference type="NCBI Taxonomy" id="1280"/>
    <lineage>
        <taxon>Bacteria</taxon>
        <taxon>Bacillati</taxon>
        <taxon>Bacillota</taxon>
        <taxon>Bacilli</taxon>
        <taxon>Bacillales</taxon>
        <taxon>Staphylococcaceae</taxon>
        <taxon>Staphylococcus</taxon>
    </lineage>
</organism>
<evidence type="ECO:0000313" key="4">
    <source>
        <dbReference type="EMBL" id="MVL45938.1"/>
    </source>
</evidence>
<dbReference type="Proteomes" id="UP000433366">
    <property type="component" value="Unassembled WGS sequence"/>
</dbReference>
<gene>
    <name evidence="1" type="ORF">GO793_03770</name>
    <name evidence="2" type="ORF">GO793_09620</name>
    <name evidence="3" type="ORF">GO941_03940</name>
    <name evidence="4" type="ORF">GO941_10620</name>
</gene>
<sequence length="74" mass="8500">MKSITFEEHYVIEDIQKETMNAISADPKGVPMKVMLEGLEKKTGFTNADELSHHDERIQFMNNQDVQIQVLSYG</sequence>
<dbReference type="EMBL" id="WPRH01000271">
    <property type="protein sequence ID" value="MVI54975.1"/>
    <property type="molecule type" value="Genomic_DNA"/>
</dbReference>
<name>A0A6B0BX65_STAAU</name>
<evidence type="ECO:0000313" key="3">
    <source>
        <dbReference type="EMBL" id="MVL44640.1"/>
    </source>
</evidence>
<evidence type="ECO:0000313" key="2">
    <source>
        <dbReference type="EMBL" id="MVI56107.1"/>
    </source>
</evidence>
<evidence type="ECO:0000313" key="6">
    <source>
        <dbReference type="Proteomes" id="UP000434412"/>
    </source>
</evidence>
<dbReference type="EMBL" id="WPVZ01000570">
    <property type="protein sequence ID" value="MVL45938.1"/>
    <property type="molecule type" value="Genomic_DNA"/>
</dbReference>
<feature type="non-terminal residue" evidence="1">
    <location>
        <position position="74"/>
    </location>
</feature>
<comment type="caution">
    <text evidence="1">The sequence shown here is derived from an EMBL/GenBank/DDBJ whole genome shotgun (WGS) entry which is preliminary data.</text>
</comment>
<dbReference type="Proteomes" id="UP000434412">
    <property type="component" value="Unassembled WGS sequence"/>
</dbReference>
<reference evidence="5 6" key="1">
    <citation type="submission" date="2019-11" db="EMBL/GenBank/DDBJ databases">
        <title>Implementation of targeted gown and glove precautions to prevent Staphylococcus aureus acquisition in community-based nursing homes.</title>
        <authorList>
            <person name="Stine O.C."/>
        </authorList>
    </citation>
    <scope>NUCLEOTIDE SEQUENCE [LARGE SCALE GENOMIC DNA]</scope>
    <source>
        <strain evidence="3 6">S_2023.LVRQ.AN</strain>
        <strain evidence="1 5">S_4031.LGMP.AI</strain>
    </source>
</reference>
<keyword evidence="1" id="KW-0378">Hydrolase</keyword>
<dbReference type="EMBL" id="WPRH01000539">
    <property type="protein sequence ID" value="MVI56107.1"/>
    <property type="molecule type" value="Genomic_DNA"/>
</dbReference>
<accession>A0A6B0BX65</accession>
<evidence type="ECO:0000313" key="1">
    <source>
        <dbReference type="EMBL" id="MVI54975.1"/>
    </source>
</evidence>